<accession>A0A8S9I5S3</accession>
<dbReference type="AlphaFoldDB" id="A0A8S9I5S3"/>
<proteinExistence type="predicted"/>
<comment type="caution">
    <text evidence="1">The sequence shown here is derived from an EMBL/GenBank/DDBJ whole genome shotgun (WGS) entry which is preliminary data.</text>
</comment>
<protein>
    <submittedName>
        <fullName evidence="1">Uncharacterized protein</fullName>
    </submittedName>
</protein>
<evidence type="ECO:0000313" key="1">
    <source>
        <dbReference type="EMBL" id="KAF2564988.1"/>
    </source>
</evidence>
<reference evidence="1" key="1">
    <citation type="submission" date="2019-12" db="EMBL/GenBank/DDBJ databases">
        <title>Genome sequencing and annotation of Brassica cretica.</title>
        <authorList>
            <person name="Studholme D.J."/>
            <person name="Sarris P.F."/>
        </authorList>
    </citation>
    <scope>NUCLEOTIDE SEQUENCE</scope>
    <source>
        <strain evidence="1">PFS-102/07</strain>
        <tissue evidence="1">Leaf</tissue>
    </source>
</reference>
<gene>
    <name evidence="1" type="ORF">F2Q70_00017305</name>
</gene>
<dbReference type="EMBL" id="QGKY02001250">
    <property type="protein sequence ID" value="KAF2564988.1"/>
    <property type="molecule type" value="Genomic_DNA"/>
</dbReference>
<sequence>MPIRDALVRSMHQKPSFSLKTPLSKQSRLHSGSVLCRCRRTDIPSALNLSVLYRRPFGNDNRRLGGAWEAPPPWISPTYATMRLSEEWCAERWHAVVLYFPASVARNLLSRRYEPTPLEALCAEPVSLLPSKSVFLMLVRAFTLIFWQPMLWSHEVILCRFHCVWVCMSLSRTVELGGARDGLSRVVG</sequence>
<name>A0A8S9I5S3_BRACR</name>
<organism evidence="1">
    <name type="scientific">Brassica cretica</name>
    <name type="common">Mustard</name>
    <dbReference type="NCBI Taxonomy" id="69181"/>
    <lineage>
        <taxon>Eukaryota</taxon>
        <taxon>Viridiplantae</taxon>
        <taxon>Streptophyta</taxon>
        <taxon>Embryophyta</taxon>
        <taxon>Tracheophyta</taxon>
        <taxon>Spermatophyta</taxon>
        <taxon>Magnoliopsida</taxon>
        <taxon>eudicotyledons</taxon>
        <taxon>Gunneridae</taxon>
        <taxon>Pentapetalae</taxon>
        <taxon>rosids</taxon>
        <taxon>malvids</taxon>
        <taxon>Brassicales</taxon>
        <taxon>Brassicaceae</taxon>
        <taxon>Brassiceae</taxon>
        <taxon>Brassica</taxon>
    </lineage>
</organism>